<keyword evidence="2" id="KW-0238">DNA-binding</keyword>
<gene>
    <name evidence="5" type="ORF">SAMN04488526_0183</name>
</gene>
<dbReference type="Gene3D" id="1.10.10.10">
    <property type="entry name" value="Winged helix-like DNA-binding domain superfamily/Winged helix DNA-binding domain"/>
    <property type="match status" value="1"/>
</dbReference>
<name>A0A1H7FQ94_9RHOB</name>
<evidence type="ECO:0000256" key="1">
    <source>
        <dbReference type="ARBA" id="ARBA00023015"/>
    </source>
</evidence>
<evidence type="ECO:0000259" key="4">
    <source>
        <dbReference type="PROSITE" id="PS50949"/>
    </source>
</evidence>
<accession>A0A1H7FQ94</accession>
<keyword evidence="3" id="KW-0804">Transcription</keyword>
<organism evidence="5 6">
    <name type="scientific">Jannaschia helgolandensis</name>
    <dbReference type="NCBI Taxonomy" id="188906"/>
    <lineage>
        <taxon>Bacteria</taxon>
        <taxon>Pseudomonadati</taxon>
        <taxon>Pseudomonadota</taxon>
        <taxon>Alphaproteobacteria</taxon>
        <taxon>Rhodobacterales</taxon>
        <taxon>Roseobacteraceae</taxon>
        <taxon>Jannaschia</taxon>
    </lineage>
</organism>
<evidence type="ECO:0000313" key="5">
    <source>
        <dbReference type="EMBL" id="SEK28128.1"/>
    </source>
</evidence>
<dbReference type="InterPro" id="IPR000524">
    <property type="entry name" value="Tscrpt_reg_HTH_GntR"/>
</dbReference>
<dbReference type="Proteomes" id="UP000199283">
    <property type="component" value="Unassembled WGS sequence"/>
</dbReference>
<evidence type="ECO:0000256" key="2">
    <source>
        <dbReference type="ARBA" id="ARBA00023125"/>
    </source>
</evidence>
<dbReference type="EMBL" id="FNZQ01000001">
    <property type="protein sequence ID" value="SEK28128.1"/>
    <property type="molecule type" value="Genomic_DNA"/>
</dbReference>
<dbReference type="SMART" id="SM00345">
    <property type="entry name" value="HTH_GNTR"/>
    <property type="match status" value="1"/>
</dbReference>
<dbReference type="AlphaFoldDB" id="A0A1H7FQ94"/>
<dbReference type="CDD" id="cd07377">
    <property type="entry name" value="WHTH_GntR"/>
    <property type="match status" value="1"/>
</dbReference>
<proteinExistence type="predicted"/>
<feature type="domain" description="HTH gntR-type" evidence="4">
    <location>
        <begin position="16"/>
        <end position="83"/>
    </location>
</feature>
<dbReference type="SMART" id="SM00895">
    <property type="entry name" value="FCD"/>
    <property type="match status" value="1"/>
</dbReference>
<dbReference type="SUPFAM" id="SSF46785">
    <property type="entry name" value="Winged helix' DNA-binding domain"/>
    <property type="match status" value="1"/>
</dbReference>
<keyword evidence="1" id="KW-0805">Transcription regulation</keyword>
<dbReference type="PANTHER" id="PTHR43537:SF5">
    <property type="entry name" value="UXU OPERON TRANSCRIPTIONAL REGULATOR"/>
    <property type="match status" value="1"/>
</dbReference>
<dbReference type="SUPFAM" id="SSF48008">
    <property type="entry name" value="GntR ligand-binding domain-like"/>
    <property type="match status" value="1"/>
</dbReference>
<dbReference type="PROSITE" id="PS50949">
    <property type="entry name" value="HTH_GNTR"/>
    <property type="match status" value="1"/>
</dbReference>
<sequence length="233" mass="26046">MVTRTEGLISIDGLDGSLAQRVYRALRGGILDLTFNPGAVLRKGAICEQLGVSRSPVSEALARLSAEGLVDVIPQSTTRVSRFSMNEIREESFLREAVELAATVRVAVERTDDQLAQLSRNLRLQALLIEDRDFQGFFEADEAFHDLILGFTGFPNVAAVTTQMSLQVRRARMLILPEEGRLAETQDEHVAVLNAIRDRDADAACHAMSHHLRQLISRVEPLERMHPDYFRSH</sequence>
<dbReference type="InterPro" id="IPR011711">
    <property type="entry name" value="GntR_C"/>
</dbReference>
<keyword evidence="6" id="KW-1185">Reference proteome</keyword>
<dbReference type="Pfam" id="PF00392">
    <property type="entry name" value="GntR"/>
    <property type="match status" value="1"/>
</dbReference>
<evidence type="ECO:0000313" key="6">
    <source>
        <dbReference type="Proteomes" id="UP000199283"/>
    </source>
</evidence>
<dbReference type="STRING" id="188906.SAMN04488526_0183"/>
<dbReference type="Pfam" id="PF07729">
    <property type="entry name" value="FCD"/>
    <property type="match status" value="1"/>
</dbReference>
<dbReference type="PANTHER" id="PTHR43537">
    <property type="entry name" value="TRANSCRIPTIONAL REGULATOR, GNTR FAMILY"/>
    <property type="match status" value="1"/>
</dbReference>
<protein>
    <submittedName>
        <fullName evidence="5">Transcriptional regulator, GntR family</fullName>
    </submittedName>
</protein>
<dbReference type="InterPro" id="IPR036390">
    <property type="entry name" value="WH_DNA-bd_sf"/>
</dbReference>
<reference evidence="5 6" key="1">
    <citation type="submission" date="2016-10" db="EMBL/GenBank/DDBJ databases">
        <authorList>
            <person name="de Groot N.N."/>
        </authorList>
    </citation>
    <scope>NUCLEOTIDE SEQUENCE [LARGE SCALE GENOMIC DNA]</scope>
    <source>
        <strain evidence="5 6">DSM 14858</strain>
    </source>
</reference>
<evidence type="ECO:0000256" key="3">
    <source>
        <dbReference type="ARBA" id="ARBA00023163"/>
    </source>
</evidence>
<dbReference type="GO" id="GO:0003700">
    <property type="term" value="F:DNA-binding transcription factor activity"/>
    <property type="evidence" value="ECO:0007669"/>
    <property type="project" value="InterPro"/>
</dbReference>
<dbReference type="InterPro" id="IPR008920">
    <property type="entry name" value="TF_FadR/GntR_C"/>
</dbReference>
<dbReference type="Gene3D" id="1.20.120.530">
    <property type="entry name" value="GntR ligand-binding domain-like"/>
    <property type="match status" value="1"/>
</dbReference>
<dbReference type="InterPro" id="IPR036388">
    <property type="entry name" value="WH-like_DNA-bd_sf"/>
</dbReference>
<dbReference type="GO" id="GO:0003677">
    <property type="term" value="F:DNA binding"/>
    <property type="evidence" value="ECO:0007669"/>
    <property type="project" value="UniProtKB-KW"/>
</dbReference>